<evidence type="ECO:0000313" key="1">
    <source>
        <dbReference type="EMBL" id="OTA42105.1"/>
    </source>
</evidence>
<dbReference type="EMBL" id="LWLV01000076">
    <property type="protein sequence ID" value="OTA42105.1"/>
    <property type="molecule type" value="Genomic_DNA"/>
</dbReference>
<name>A0A1Y2TAC4_SYMTR</name>
<proteinExistence type="predicted"/>
<sequence>MQQHDDGALQQDRHVVGHAYAASEISGLASLVRPMVRIGPAITMITSESDSGRNRRRMVP</sequence>
<reference evidence="2" key="1">
    <citation type="submission" date="2016-04" db="EMBL/GenBank/DDBJ databases">
        <authorList>
            <person name="Antunes L.P."/>
            <person name="Martins L.F."/>
            <person name="Pereira R.V."/>
            <person name="Thomas A.M."/>
            <person name="Barbosa D."/>
            <person name="Nascimento L."/>
            <person name="Silva G.M."/>
            <person name="Condomitti G.W."/>
            <person name="Digiampietri L.A."/>
            <person name="Lombardi K.C."/>
            <person name="Ramos P.L."/>
            <person name="Quaggio R.B."/>
            <person name="Oliveira J.C."/>
            <person name="Pascon R.C."/>
            <person name="Cruz J.B."/>
            <person name="Silva A.M."/>
            <person name="Setubal J.C."/>
        </authorList>
    </citation>
    <scope>NUCLEOTIDE SEQUENCE [LARGE SCALE GENOMIC DNA]</scope>
</reference>
<evidence type="ECO:0000313" key="2">
    <source>
        <dbReference type="Proteomes" id="UP000194267"/>
    </source>
</evidence>
<organism evidence="1 2">
    <name type="scientific">Symbiobacterium thermophilum</name>
    <dbReference type="NCBI Taxonomy" id="2734"/>
    <lineage>
        <taxon>Bacteria</taxon>
        <taxon>Bacillati</taxon>
        <taxon>Bacillota</taxon>
        <taxon>Clostridia</taxon>
        <taxon>Eubacteriales</taxon>
        <taxon>Symbiobacteriaceae</taxon>
        <taxon>Symbiobacterium</taxon>
    </lineage>
</organism>
<dbReference type="Proteomes" id="UP000194267">
    <property type="component" value="Unassembled WGS sequence"/>
</dbReference>
<gene>
    <name evidence="1" type="ORF">A6D92_01540</name>
</gene>
<accession>A0A1Y2TAC4</accession>
<dbReference type="AlphaFoldDB" id="A0A1Y2TAC4"/>
<protein>
    <submittedName>
        <fullName evidence="1">Uncharacterized protein</fullName>
    </submittedName>
</protein>
<comment type="caution">
    <text evidence="1">The sequence shown here is derived from an EMBL/GenBank/DDBJ whole genome shotgun (WGS) entry which is preliminary data.</text>
</comment>